<gene>
    <name evidence="3" type="ORF">J2Z43_001688</name>
</gene>
<evidence type="ECO:0000256" key="1">
    <source>
        <dbReference type="SAM" id="Phobius"/>
    </source>
</evidence>
<feature type="transmembrane region" description="Helical" evidence="1">
    <location>
        <begin position="328"/>
        <end position="346"/>
    </location>
</feature>
<dbReference type="PANTHER" id="PTHR30032:SF8">
    <property type="entry name" value="GERMINATION-SPECIFIC N-ACETYLMURAMOYL-L-ALANINE AMIDASE"/>
    <property type="match status" value="1"/>
</dbReference>
<keyword evidence="4" id="KW-1185">Reference proteome</keyword>
<keyword evidence="2" id="KW-0732">Signal</keyword>
<sequence>MIKKLSATLSIALSIFIFTGTCINAYDAAKKEVIDGKVQDISADLNKKVFKKSKEVILVNERSIVDSIGATPLAYAKDAPIVVTKNGNIGRVTRSYIKQLGAENITIIGGLNAVSRDAEKSLEKMGMNVERIRGKDRYDTSLKMAREIYRTKDFDKAFIVSSSTGLENALSIYSYAAKNHYPIIWADDKNFDNVMDFLEGKKLKEIYAVGESEKFTADLENRFKNLDILGEINKSDTNVDLINRFYKEEDIKKVYTANLEFGSRADVNEYISLGVVAAKENTPILICNENFSYVQEKFLKDNKVDEIIQVGEEVGPYSILNVFISRTFISSAILTLLLLIVTFRGIKYETK</sequence>
<feature type="chain" id="PRO_5047015557" evidence="2">
    <location>
        <begin position="26"/>
        <end position="351"/>
    </location>
</feature>
<keyword evidence="1" id="KW-1133">Transmembrane helix</keyword>
<reference evidence="3 4" key="1">
    <citation type="submission" date="2021-03" db="EMBL/GenBank/DDBJ databases">
        <title>Genomic Encyclopedia of Type Strains, Phase IV (KMG-IV): sequencing the most valuable type-strain genomes for metagenomic binning, comparative biology and taxonomic classification.</title>
        <authorList>
            <person name="Goeker M."/>
        </authorList>
    </citation>
    <scope>NUCLEOTIDE SEQUENCE [LARGE SCALE GENOMIC DNA]</scope>
    <source>
        <strain evidence="3 4">DSM 1289</strain>
    </source>
</reference>
<protein>
    <submittedName>
        <fullName evidence="3">Uncharacterized protein</fullName>
    </submittedName>
</protein>
<dbReference type="EMBL" id="JAGGJX010000002">
    <property type="protein sequence ID" value="MBP1855295.1"/>
    <property type="molecule type" value="Genomic_DNA"/>
</dbReference>
<name>A0ABS4EBH5_9FIRM</name>
<dbReference type="Pfam" id="PF04122">
    <property type="entry name" value="CW_binding_2"/>
    <property type="match status" value="2"/>
</dbReference>
<dbReference type="RefSeq" id="WP_209456734.1">
    <property type="nucleotide sequence ID" value="NZ_BAAACS010000002.1"/>
</dbReference>
<keyword evidence="1" id="KW-0472">Membrane</keyword>
<evidence type="ECO:0000256" key="2">
    <source>
        <dbReference type="SAM" id="SignalP"/>
    </source>
</evidence>
<feature type="signal peptide" evidence="2">
    <location>
        <begin position="1"/>
        <end position="25"/>
    </location>
</feature>
<dbReference type="InterPro" id="IPR007253">
    <property type="entry name" value="Cell_wall-bd_2"/>
</dbReference>
<comment type="caution">
    <text evidence="3">The sequence shown here is derived from an EMBL/GenBank/DDBJ whole genome shotgun (WGS) entry which is preliminary data.</text>
</comment>
<organism evidence="3 4">
    <name type="scientific">Metaclostridioides mangenotii</name>
    <dbReference type="NCBI Taxonomy" id="1540"/>
    <lineage>
        <taxon>Bacteria</taxon>
        <taxon>Bacillati</taxon>
        <taxon>Bacillota</taxon>
        <taxon>Clostridia</taxon>
        <taxon>Peptostreptococcales</taxon>
        <taxon>Peptostreptococcaceae</taxon>
        <taxon>Metaclostridioides</taxon>
    </lineage>
</organism>
<evidence type="ECO:0000313" key="3">
    <source>
        <dbReference type="EMBL" id="MBP1855295.1"/>
    </source>
</evidence>
<dbReference type="PANTHER" id="PTHR30032">
    <property type="entry name" value="N-ACETYLMURAMOYL-L-ALANINE AMIDASE-RELATED"/>
    <property type="match status" value="1"/>
</dbReference>
<evidence type="ECO:0000313" key="4">
    <source>
        <dbReference type="Proteomes" id="UP000767291"/>
    </source>
</evidence>
<accession>A0ABS4EBH5</accession>
<dbReference type="InterPro" id="IPR051922">
    <property type="entry name" value="Bact_Sporulation_Assoc"/>
</dbReference>
<proteinExistence type="predicted"/>
<dbReference type="Proteomes" id="UP000767291">
    <property type="component" value="Unassembled WGS sequence"/>
</dbReference>
<dbReference type="Gene3D" id="3.40.50.12090">
    <property type="match status" value="1"/>
</dbReference>
<keyword evidence="1" id="KW-0812">Transmembrane</keyword>